<gene>
    <name evidence="1" type="ORF">N0F65_005939</name>
</gene>
<dbReference type="AlphaFoldDB" id="A0AAV2ZBE0"/>
<proteinExistence type="predicted"/>
<reference evidence="1" key="1">
    <citation type="submission" date="2022-11" db="EMBL/GenBank/DDBJ databases">
        <authorList>
            <person name="Morgan W.R."/>
            <person name="Tartar A."/>
        </authorList>
    </citation>
    <scope>NUCLEOTIDE SEQUENCE</scope>
    <source>
        <strain evidence="1">ARSEF 373</strain>
    </source>
</reference>
<protein>
    <submittedName>
        <fullName evidence="1">Uncharacterized protein</fullName>
    </submittedName>
</protein>
<sequence>MTERSRRKGAGCVGVACEHTLGRQPLHLYGYLWTKPEVMNEECGRFGLVLPDTVLFKHHKPLKWFFTSKQDRGKILSKCKKHVSVNHILTAFLTPKTYRGSTLGPDPILATYVYAERSSVSGEPLLVIEHLDRDALTHLLGSRERPSLSVLQRFIPTKSGYNHLIQSIYTPELVSLRKCVNPNVSTDTKFSVGERAATFECDEKDIRPRDVTNRELTQALERINHEISGHMEKIVGKEIMRHVCYFKVGADDRIYMMWSTMVSFEPTLKSFAKHHTLSLPIHEKNRQKSNTDVIIRENQLLGLHAQLKCCVCCNTMLARHLVNYLVHEPQISHIQSISS</sequence>
<reference evidence="1" key="2">
    <citation type="journal article" date="2023" name="Microbiol Resour">
        <title>Decontamination and Annotation of the Draft Genome Sequence of the Oomycete Lagenidium giganteum ARSEF 373.</title>
        <authorList>
            <person name="Morgan W.R."/>
            <person name="Tartar A."/>
        </authorList>
    </citation>
    <scope>NUCLEOTIDE SEQUENCE</scope>
    <source>
        <strain evidence="1">ARSEF 373</strain>
    </source>
</reference>
<evidence type="ECO:0000313" key="1">
    <source>
        <dbReference type="EMBL" id="DBA02912.1"/>
    </source>
</evidence>
<accession>A0AAV2ZBE0</accession>
<evidence type="ECO:0000313" key="2">
    <source>
        <dbReference type="Proteomes" id="UP001146120"/>
    </source>
</evidence>
<keyword evidence="2" id="KW-1185">Reference proteome</keyword>
<dbReference type="EMBL" id="DAKRPA010000025">
    <property type="protein sequence ID" value="DBA02912.1"/>
    <property type="molecule type" value="Genomic_DNA"/>
</dbReference>
<organism evidence="1 2">
    <name type="scientific">Lagenidium giganteum</name>
    <dbReference type="NCBI Taxonomy" id="4803"/>
    <lineage>
        <taxon>Eukaryota</taxon>
        <taxon>Sar</taxon>
        <taxon>Stramenopiles</taxon>
        <taxon>Oomycota</taxon>
        <taxon>Peronosporomycetes</taxon>
        <taxon>Pythiales</taxon>
        <taxon>Pythiaceae</taxon>
    </lineage>
</organism>
<dbReference type="Proteomes" id="UP001146120">
    <property type="component" value="Unassembled WGS sequence"/>
</dbReference>
<comment type="caution">
    <text evidence="1">The sequence shown here is derived from an EMBL/GenBank/DDBJ whole genome shotgun (WGS) entry which is preliminary data.</text>
</comment>
<name>A0AAV2ZBE0_9STRA</name>